<dbReference type="Proteomes" id="UP000027222">
    <property type="component" value="Unassembled WGS sequence"/>
</dbReference>
<dbReference type="AlphaFoldDB" id="A0A067TFB4"/>
<dbReference type="HOGENOM" id="CLU_1086042_0_0_1"/>
<feature type="transmembrane region" description="Helical" evidence="1">
    <location>
        <begin position="106"/>
        <end position="126"/>
    </location>
</feature>
<keyword evidence="1" id="KW-1133">Transmembrane helix</keyword>
<evidence type="ECO:0000256" key="1">
    <source>
        <dbReference type="SAM" id="Phobius"/>
    </source>
</evidence>
<feature type="transmembrane region" description="Helical" evidence="1">
    <location>
        <begin position="65"/>
        <end position="86"/>
    </location>
</feature>
<keyword evidence="1" id="KW-0472">Membrane</keyword>
<organism evidence="2 3">
    <name type="scientific">Galerina marginata (strain CBS 339.88)</name>
    <dbReference type="NCBI Taxonomy" id="685588"/>
    <lineage>
        <taxon>Eukaryota</taxon>
        <taxon>Fungi</taxon>
        <taxon>Dikarya</taxon>
        <taxon>Basidiomycota</taxon>
        <taxon>Agaricomycotina</taxon>
        <taxon>Agaricomycetes</taxon>
        <taxon>Agaricomycetidae</taxon>
        <taxon>Agaricales</taxon>
        <taxon>Agaricineae</taxon>
        <taxon>Strophariaceae</taxon>
        <taxon>Galerina</taxon>
    </lineage>
</organism>
<protein>
    <submittedName>
        <fullName evidence="2">Uncharacterized protein</fullName>
    </submittedName>
</protein>
<evidence type="ECO:0000313" key="2">
    <source>
        <dbReference type="EMBL" id="KDR81027.1"/>
    </source>
</evidence>
<gene>
    <name evidence="2" type="ORF">GALMADRAFT_136088</name>
</gene>
<keyword evidence="3" id="KW-1185">Reference proteome</keyword>
<keyword evidence="1" id="KW-0812">Transmembrane</keyword>
<reference evidence="3" key="1">
    <citation type="journal article" date="2014" name="Proc. Natl. Acad. Sci. U.S.A.">
        <title>Extensive sampling of basidiomycete genomes demonstrates inadequacy of the white-rot/brown-rot paradigm for wood decay fungi.</title>
        <authorList>
            <person name="Riley R."/>
            <person name="Salamov A.A."/>
            <person name="Brown D.W."/>
            <person name="Nagy L.G."/>
            <person name="Floudas D."/>
            <person name="Held B.W."/>
            <person name="Levasseur A."/>
            <person name="Lombard V."/>
            <person name="Morin E."/>
            <person name="Otillar R."/>
            <person name="Lindquist E.A."/>
            <person name="Sun H."/>
            <person name="LaButti K.M."/>
            <person name="Schmutz J."/>
            <person name="Jabbour D."/>
            <person name="Luo H."/>
            <person name="Baker S.E."/>
            <person name="Pisabarro A.G."/>
            <person name="Walton J.D."/>
            <person name="Blanchette R.A."/>
            <person name="Henrissat B."/>
            <person name="Martin F."/>
            <person name="Cullen D."/>
            <person name="Hibbett D.S."/>
            <person name="Grigoriev I.V."/>
        </authorList>
    </citation>
    <scope>NUCLEOTIDE SEQUENCE [LARGE SCALE GENOMIC DNA]</scope>
    <source>
        <strain evidence="3">CBS 339.88</strain>
    </source>
</reference>
<proteinExistence type="predicted"/>
<accession>A0A067TFB4</accession>
<evidence type="ECO:0000313" key="3">
    <source>
        <dbReference type="Proteomes" id="UP000027222"/>
    </source>
</evidence>
<sequence>MSTCRLAHFACSHSVRIFQQEDNPVGAGGSWWVLRGDPNPRSGGQRMRRPATAVAVAMEALRLDYLNASSVIIAGYSPCLPPLLAISLSFRRAGRFSSVFYSSSSVIMQFFTLIVSVLSASLLVAASPVPRAAISAKDVAAQVKSIIIQDALTIPANALAAIDAVATGAKLSAAQTKALQDCRNAAGANNTAAKANLGKNLAGNIVFDINKVALHACGGALGNGGDLTTLPNAVKNTNTELGRLNGAAPPNLKTLA</sequence>
<name>A0A067TFB4_GALM3</name>
<dbReference type="EMBL" id="KL142371">
    <property type="protein sequence ID" value="KDR81027.1"/>
    <property type="molecule type" value="Genomic_DNA"/>
</dbReference>